<keyword evidence="3" id="KW-1185">Reference proteome</keyword>
<keyword evidence="1" id="KW-0472">Membrane</keyword>
<sequence length="393" mass="45120">MFPILCFLASSTCDKIIEIADINSYQTVSTLATEKICFRSRRPKTLILFNHADEYEINSYQTRNDQDFLSQKTNLKAEGKKLIGFYFGSSTSNQIELISTKSNSFSYISTLFPHDCLNISISTLENDVINFGESEKFPSCLFHAHKNSTYAISIDADNASFLIGLKNGIQFNGRMSDYIVSSSELFYWVPSHLNKNTNFKASVTIGMPDKANNNMGFKYSIEPDKFLPIFIDNDSGSDGQDDSGGQDSNYPPKFNYNNIYQNGGIIFPTILYMILFFVLVFFFCLIAIRFIYCYCHNRSTINRNNPNNTQYQDDIPPVEPLSQSNFLTQNLQNQNIQIVPIQTGQQYYQNNFQPLNVYYPSLQEPQLPRQQLLVEQQPQHIQQQNAYQQIVYI</sequence>
<dbReference type="EMBL" id="JAPFFF010000012">
    <property type="protein sequence ID" value="KAK8875345.1"/>
    <property type="molecule type" value="Genomic_DNA"/>
</dbReference>
<accession>A0ABR2JC01</accession>
<keyword evidence="1" id="KW-1133">Transmembrane helix</keyword>
<protein>
    <recommendedName>
        <fullName evidence="4">Transmembrane protein</fullName>
    </recommendedName>
</protein>
<dbReference type="Proteomes" id="UP001470230">
    <property type="component" value="Unassembled WGS sequence"/>
</dbReference>
<organism evidence="2 3">
    <name type="scientific">Tritrichomonas musculus</name>
    <dbReference type="NCBI Taxonomy" id="1915356"/>
    <lineage>
        <taxon>Eukaryota</taxon>
        <taxon>Metamonada</taxon>
        <taxon>Parabasalia</taxon>
        <taxon>Tritrichomonadida</taxon>
        <taxon>Tritrichomonadidae</taxon>
        <taxon>Tritrichomonas</taxon>
    </lineage>
</organism>
<feature type="transmembrane region" description="Helical" evidence="1">
    <location>
        <begin position="270"/>
        <end position="292"/>
    </location>
</feature>
<reference evidence="2 3" key="1">
    <citation type="submission" date="2024-04" db="EMBL/GenBank/DDBJ databases">
        <title>Tritrichomonas musculus Genome.</title>
        <authorList>
            <person name="Alves-Ferreira E."/>
            <person name="Grigg M."/>
            <person name="Lorenzi H."/>
            <person name="Galac M."/>
        </authorList>
    </citation>
    <scope>NUCLEOTIDE SEQUENCE [LARGE SCALE GENOMIC DNA]</scope>
    <source>
        <strain evidence="2 3">EAF2021</strain>
    </source>
</reference>
<evidence type="ECO:0000313" key="3">
    <source>
        <dbReference type="Proteomes" id="UP001470230"/>
    </source>
</evidence>
<proteinExistence type="predicted"/>
<evidence type="ECO:0000256" key="1">
    <source>
        <dbReference type="SAM" id="Phobius"/>
    </source>
</evidence>
<gene>
    <name evidence="2" type="ORF">M9Y10_005510</name>
</gene>
<evidence type="ECO:0000313" key="2">
    <source>
        <dbReference type="EMBL" id="KAK8875345.1"/>
    </source>
</evidence>
<keyword evidence="1" id="KW-0812">Transmembrane</keyword>
<comment type="caution">
    <text evidence="2">The sequence shown here is derived from an EMBL/GenBank/DDBJ whole genome shotgun (WGS) entry which is preliminary data.</text>
</comment>
<evidence type="ECO:0008006" key="4">
    <source>
        <dbReference type="Google" id="ProtNLM"/>
    </source>
</evidence>
<name>A0ABR2JC01_9EUKA</name>